<keyword evidence="1" id="KW-0175">Coiled coil</keyword>
<comment type="caution">
    <text evidence="3">The sequence shown here is derived from an EMBL/GenBank/DDBJ whole genome shotgun (WGS) entry which is preliminary data.</text>
</comment>
<feature type="compositionally biased region" description="Pro residues" evidence="2">
    <location>
        <begin position="70"/>
        <end position="83"/>
    </location>
</feature>
<organism evidence="3 4">
    <name type="scientific">Prorocentrum cordatum</name>
    <dbReference type="NCBI Taxonomy" id="2364126"/>
    <lineage>
        <taxon>Eukaryota</taxon>
        <taxon>Sar</taxon>
        <taxon>Alveolata</taxon>
        <taxon>Dinophyceae</taxon>
        <taxon>Prorocentrales</taxon>
        <taxon>Prorocentraceae</taxon>
        <taxon>Prorocentrum</taxon>
    </lineage>
</organism>
<dbReference type="EMBL" id="CAUYUJ010006802">
    <property type="protein sequence ID" value="CAK0818738.1"/>
    <property type="molecule type" value="Genomic_DNA"/>
</dbReference>
<feature type="region of interest" description="Disordered" evidence="2">
    <location>
        <begin position="309"/>
        <end position="337"/>
    </location>
</feature>
<keyword evidence="4" id="KW-1185">Reference proteome</keyword>
<proteinExistence type="predicted"/>
<feature type="compositionally biased region" description="Pro residues" evidence="2">
    <location>
        <begin position="15"/>
        <end position="28"/>
    </location>
</feature>
<feature type="non-terminal residue" evidence="3">
    <location>
        <position position="1"/>
    </location>
</feature>
<feature type="region of interest" description="Disordered" evidence="2">
    <location>
        <begin position="12"/>
        <end position="184"/>
    </location>
</feature>
<name>A0ABN9RPI4_9DINO</name>
<feature type="coiled-coil region" evidence="1">
    <location>
        <begin position="184"/>
        <end position="211"/>
    </location>
</feature>
<evidence type="ECO:0000256" key="1">
    <source>
        <dbReference type="SAM" id="Coils"/>
    </source>
</evidence>
<feature type="compositionally biased region" description="Pro residues" evidence="2">
    <location>
        <begin position="109"/>
        <end position="129"/>
    </location>
</feature>
<feature type="compositionally biased region" description="Low complexity" evidence="2">
    <location>
        <begin position="85"/>
        <end position="108"/>
    </location>
</feature>
<protein>
    <submittedName>
        <fullName evidence="3">Uncharacterized protein</fullName>
    </submittedName>
</protein>
<evidence type="ECO:0000256" key="2">
    <source>
        <dbReference type="SAM" id="MobiDB-lite"/>
    </source>
</evidence>
<feature type="non-terminal residue" evidence="3">
    <location>
        <position position="509"/>
    </location>
</feature>
<evidence type="ECO:0000313" key="3">
    <source>
        <dbReference type="EMBL" id="CAK0818738.1"/>
    </source>
</evidence>
<evidence type="ECO:0000313" key="4">
    <source>
        <dbReference type="Proteomes" id="UP001189429"/>
    </source>
</evidence>
<gene>
    <name evidence="3" type="ORF">PCOR1329_LOCUS20900</name>
</gene>
<feature type="compositionally biased region" description="Low complexity" evidence="2">
    <location>
        <begin position="147"/>
        <end position="158"/>
    </location>
</feature>
<sequence length="509" mass="51706">VDLSAALSALIPSQPATPCPFPAGPPPGDWGIFPGAAAKGRAVLSPAAAGPPELSPPRSPPTKWIGAGPESPPPPPPPPPLPPKASAADAAYTGAASPATPKAAAASPPASPLPASPGPPLLSPPPLPPGWESRRDSGSGALYFQHRSSGGRAPAVAGAAGGPTAHLVKAPPPSSSPQPASSALKDHASELAALRQELEQLQVARAGWEVLVGAGGGKAWLHRASGVVRPDQPPELVQYAACAARLQERVRTCEEERVRACAAVATVVRGVRGTLPPTRPAPLASPPRALPPALSPLLSVPIAAPQHAPQLSCAAPSPHAAGPPGPPSALPLLDPVGSAAAAPDPRQFAALGSEAELREAVSGRLHKVRESFGPKPGGGRAKIAVYFASRCHSEVDLHNAVMAMGVAILAGMRRGGAGKQVTAVPPFALGTGDFSQPGIDITYSNSPKQVLSIQLQNKKQGRIVMHATRPLFEEHIEELLLFFGLVTDIEGPEPTASAQGLLSAPVQRL</sequence>
<accession>A0ABN9RPI4</accession>
<reference evidence="3" key="1">
    <citation type="submission" date="2023-10" db="EMBL/GenBank/DDBJ databases">
        <authorList>
            <person name="Chen Y."/>
            <person name="Shah S."/>
            <person name="Dougan E. K."/>
            <person name="Thang M."/>
            <person name="Chan C."/>
        </authorList>
    </citation>
    <scope>NUCLEOTIDE SEQUENCE [LARGE SCALE GENOMIC DNA]</scope>
</reference>
<dbReference type="Proteomes" id="UP001189429">
    <property type="component" value="Unassembled WGS sequence"/>
</dbReference>